<evidence type="ECO:0000313" key="7">
    <source>
        <dbReference type="EMBL" id="MBB4753586.1"/>
    </source>
</evidence>
<dbReference type="EMBL" id="BOMP01000016">
    <property type="protein sequence ID" value="GIE38123.1"/>
    <property type="molecule type" value="Genomic_DNA"/>
</dbReference>
<dbReference type="InterPro" id="IPR046342">
    <property type="entry name" value="CBS_dom_sf"/>
</dbReference>
<evidence type="ECO:0000313" key="6">
    <source>
        <dbReference type="EMBL" id="GIE38123.1"/>
    </source>
</evidence>
<dbReference type="AlphaFoldDB" id="A0A7W7MKP6"/>
<organism evidence="7 8">
    <name type="scientific">Actinoplanes lobatus</name>
    <dbReference type="NCBI Taxonomy" id="113568"/>
    <lineage>
        <taxon>Bacteria</taxon>
        <taxon>Bacillati</taxon>
        <taxon>Actinomycetota</taxon>
        <taxon>Actinomycetes</taxon>
        <taxon>Micromonosporales</taxon>
        <taxon>Micromonosporaceae</taxon>
        <taxon>Actinoplanes</taxon>
    </lineage>
</organism>
<dbReference type="SUPFAM" id="SSF54631">
    <property type="entry name" value="CBS-domain pair"/>
    <property type="match status" value="1"/>
</dbReference>
<evidence type="ECO:0000313" key="9">
    <source>
        <dbReference type="Proteomes" id="UP000631312"/>
    </source>
</evidence>
<dbReference type="Pfam" id="PF04972">
    <property type="entry name" value="BON"/>
    <property type="match status" value="1"/>
</dbReference>
<protein>
    <submittedName>
        <fullName evidence="7">CBS domain-containing protein</fullName>
    </submittedName>
</protein>
<dbReference type="SMART" id="SM00116">
    <property type="entry name" value="CBS"/>
    <property type="match status" value="2"/>
</dbReference>
<evidence type="ECO:0000259" key="4">
    <source>
        <dbReference type="PROSITE" id="PS50914"/>
    </source>
</evidence>
<evidence type="ECO:0000259" key="5">
    <source>
        <dbReference type="PROSITE" id="PS51371"/>
    </source>
</evidence>
<gene>
    <name evidence="6" type="ORF">Alo02nite_10210</name>
    <name evidence="7" type="ORF">BJ964_007747</name>
</gene>
<feature type="domain" description="BON" evidence="4">
    <location>
        <begin position="137"/>
        <end position="204"/>
    </location>
</feature>
<dbReference type="PANTHER" id="PTHR43080:SF26">
    <property type="entry name" value="REGULATORY PROTEIN"/>
    <property type="match status" value="1"/>
</dbReference>
<proteinExistence type="predicted"/>
<comment type="caution">
    <text evidence="7">The sequence shown here is derived from an EMBL/GenBank/DDBJ whole genome shotgun (WGS) entry which is preliminary data.</text>
</comment>
<dbReference type="PANTHER" id="PTHR43080">
    <property type="entry name" value="CBS DOMAIN-CONTAINING PROTEIN CBSX3, MITOCHONDRIAL"/>
    <property type="match status" value="1"/>
</dbReference>
<dbReference type="InterPro" id="IPR000644">
    <property type="entry name" value="CBS_dom"/>
</dbReference>
<reference evidence="6 9" key="2">
    <citation type="submission" date="2021-01" db="EMBL/GenBank/DDBJ databases">
        <title>Whole genome shotgun sequence of Actinoplanes lobatus NBRC 12513.</title>
        <authorList>
            <person name="Komaki H."/>
            <person name="Tamura T."/>
        </authorList>
    </citation>
    <scope>NUCLEOTIDE SEQUENCE [LARGE SCALE GENOMIC DNA]</scope>
    <source>
        <strain evidence="6 9">NBRC 12513</strain>
    </source>
</reference>
<dbReference type="InterPro" id="IPR007055">
    <property type="entry name" value="BON_dom"/>
</dbReference>
<dbReference type="Gene3D" id="3.10.580.10">
    <property type="entry name" value="CBS-domain"/>
    <property type="match status" value="1"/>
</dbReference>
<evidence type="ECO:0000256" key="3">
    <source>
        <dbReference type="SAM" id="MobiDB-lite"/>
    </source>
</evidence>
<feature type="domain" description="CBS" evidence="5">
    <location>
        <begin position="7"/>
        <end position="63"/>
    </location>
</feature>
<feature type="region of interest" description="Disordered" evidence="3">
    <location>
        <begin position="57"/>
        <end position="78"/>
    </location>
</feature>
<evidence type="ECO:0000256" key="1">
    <source>
        <dbReference type="ARBA" id="ARBA00023122"/>
    </source>
</evidence>
<dbReference type="EMBL" id="JACHNC010000001">
    <property type="protein sequence ID" value="MBB4753586.1"/>
    <property type="molecule type" value="Genomic_DNA"/>
</dbReference>
<keyword evidence="9" id="KW-1185">Reference proteome</keyword>
<sequence length="204" mass="22525">MHVKEIMTSPVHVIWQNDPVENAAELMTAKSVTALPVVDADGLLVGMVADSDLLKGRVPPDVTAHQRRRPDPDPHNRPAMVEEVMSRYPVTTTPDTDVAKVAEQMLEHNIRSLPVVQNRNVVGIISRRDLIRALVRSDDVLAREVRHRLDEYAAGEHRWTVTVETGIVTVAGDYLSETERTVVEILARTVPGVAAVRLDAVPSV</sequence>
<keyword evidence="1 2" id="KW-0129">CBS domain</keyword>
<accession>A0A7W7MKP6</accession>
<name>A0A7W7MKP6_9ACTN</name>
<dbReference type="PROSITE" id="PS50914">
    <property type="entry name" value="BON"/>
    <property type="match status" value="1"/>
</dbReference>
<reference evidence="7 8" key="1">
    <citation type="submission" date="2020-08" db="EMBL/GenBank/DDBJ databases">
        <title>Sequencing the genomes of 1000 actinobacteria strains.</title>
        <authorList>
            <person name="Klenk H.-P."/>
        </authorList>
    </citation>
    <scope>NUCLEOTIDE SEQUENCE [LARGE SCALE GENOMIC DNA]</scope>
    <source>
        <strain evidence="7 8">DSM 43150</strain>
    </source>
</reference>
<dbReference type="RefSeq" id="WP_188125263.1">
    <property type="nucleotide sequence ID" value="NZ_BOMP01000016.1"/>
</dbReference>
<dbReference type="Proteomes" id="UP000590511">
    <property type="component" value="Unassembled WGS sequence"/>
</dbReference>
<evidence type="ECO:0000313" key="8">
    <source>
        <dbReference type="Proteomes" id="UP000590511"/>
    </source>
</evidence>
<dbReference type="Pfam" id="PF00571">
    <property type="entry name" value="CBS"/>
    <property type="match status" value="2"/>
</dbReference>
<dbReference type="PROSITE" id="PS51371">
    <property type="entry name" value="CBS"/>
    <property type="match status" value="2"/>
</dbReference>
<dbReference type="Proteomes" id="UP000631312">
    <property type="component" value="Unassembled WGS sequence"/>
</dbReference>
<dbReference type="InterPro" id="IPR051257">
    <property type="entry name" value="Diverse_CBS-Domain"/>
</dbReference>
<evidence type="ECO:0000256" key="2">
    <source>
        <dbReference type="PROSITE-ProRule" id="PRU00703"/>
    </source>
</evidence>
<feature type="domain" description="CBS" evidence="5">
    <location>
        <begin position="85"/>
        <end position="140"/>
    </location>
</feature>